<name>A0A6V8NN20_9ACTN</name>
<sequence length="28" mass="3087">MTNNGPSGPYQEYVGKDKVGDMEDKAKK</sequence>
<dbReference type="Proteomes" id="UP000574717">
    <property type="component" value="Unassembled WGS sequence"/>
</dbReference>
<proteinExistence type="predicted"/>
<protein>
    <submittedName>
        <fullName evidence="2">Uncharacterized protein</fullName>
    </submittedName>
</protein>
<feature type="region of interest" description="Disordered" evidence="1">
    <location>
        <begin position="1"/>
        <end position="28"/>
    </location>
</feature>
<comment type="caution">
    <text evidence="2">The sequence shown here is derived from an EMBL/GenBank/DDBJ whole genome shotgun (WGS) entry which is preliminary data.</text>
</comment>
<accession>A0A6V8NN20</accession>
<dbReference type="AlphaFoldDB" id="A0A6V8NN20"/>
<organism evidence="2 3">
    <name type="scientific">Candidatus Hakubella thermalkaliphila</name>
    <dbReference type="NCBI Taxonomy" id="2754717"/>
    <lineage>
        <taxon>Bacteria</taxon>
        <taxon>Bacillati</taxon>
        <taxon>Actinomycetota</taxon>
        <taxon>Actinomycetota incertae sedis</taxon>
        <taxon>Candidatus Hakubellales</taxon>
        <taxon>Candidatus Hakubellaceae</taxon>
        <taxon>Candidatus Hakubella</taxon>
    </lineage>
</organism>
<feature type="non-terminal residue" evidence="2">
    <location>
        <position position="28"/>
    </location>
</feature>
<feature type="compositionally biased region" description="Basic and acidic residues" evidence="1">
    <location>
        <begin position="14"/>
        <end position="28"/>
    </location>
</feature>
<gene>
    <name evidence="2" type="ORF">HKBW3S03_01390</name>
</gene>
<reference evidence="2 3" key="1">
    <citation type="journal article" date="2020" name="Front. Microbiol.">
        <title>Single-cell genomics of novel Actinobacteria with the Wood-Ljungdahl pathway discovered in a serpentinizing system.</title>
        <authorList>
            <person name="Merino N."/>
            <person name="Kawai M."/>
            <person name="Boyd E.S."/>
            <person name="Colman D.R."/>
            <person name="McGlynn S.E."/>
            <person name="Nealson K.H."/>
            <person name="Kurokawa K."/>
            <person name="Hongoh Y."/>
        </authorList>
    </citation>
    <scope>NUCLEOTIDE SEQUENCE [LARGE SCALE GENOMIC DNA]</scope>
    <source>
        <strain evidence="2 3">S03</strain>
    </source>
</reference>
<evidence type="ECO:0000313" key="3">
    <source>
        <dbReference type="Proteomes" id="UP000574717"/>
    </source>
</evidence>
<evidence type="ECO:0000256" key="1">
    <source>
        <dbReference type="SAM" id="MobiDB-lite"/>
    </source>
</evidence>
<dbReference type="EMBL" id="BLRU01000168">
    <property type="protein sequence ID" value="GFP19886.1"/>
    <property type="molecule type" value="Genomic_DNA"/>
</dbReference>
<evidence type="ECO:0000313" key="2">
    <source>
        <dbReference type="EMBL" id="GFP19886.1"/>
    </source>
</evidence>